<evidence type="ECO:0000259" key="1">
    <source>
        <dbReference type="Pfam" id="PF13358"/>
    </source>
</evidence>
<reference evidence="2 3" key="1">
    <citation type="submission" date="2014-10" db="EMBL/GenBank/DDBJ databases">
        <title>Draft genome of the hookworm Ancylostoma caninum.</title>
        <authorList>
            <person name="Mitreva M."/>
        </authorList>
    </citation>
    <scope>NUCLEOTIDE SEQUENCE [LARGE SCALE GENOMIC DNA]</scope>
    <source>
        <strain evidence="2 3">Baltimore</strain>
    </source>
</reference>
<dbReference type="EMBL" id="JOJR01000049">
    <property type="protein sequence ID" value="RCN48250.1"/>
    <property type="molecule type" value="Genomic_DNA"/>
</dbReference>
<keyword evidence="3" id="KW-1185">Reference proteome</keyword>
<dbReference type="Gene3D" id="3.30.420.10">
    <property type="entry name" value="Ribonuclease H-like superfamily/Ribonuclease H"/>
    <property type="match status" value="1"/>
</dbReference>
<accession>A0A368GZ29</accession>
<protein>
    <recommendedName>
        <fullName evidence="1">Tc1-like transposase DDE domain-containing protein</fullName>
    </recommendedName>
</protein>
<dbReference type="InterPro" id="IPR036397">
    <property type="entry name" value="RNaseH_sf"/>
</dbReference>
<name>A0A368GZ29_ANCCA</name>
<dbReference type="Pfam" id="PF13358">
    <property type="entry name" value="DDE_3"/>
    <property type="match status" value="1"/>
</dbReference>
<proteinExistence type="predicted"/>
<dbReference type="STRING" id="29170.A0A368GZ29"/>
<dbReference type="PANTHER" id="PTHR23022:SF135">
    <property type="entry name" value="SI:DKEY-77F5.3"/>
    <property type="match status" value="1"/>
</dbReference>
<dbReference type="OrthoDB" id="5854164at2759"/>
<comment type="caution">
    <text evidence="2">The sequence shown here is derived from an EMBL/GenBank/DDBJ whole genome shotgun (WGS) entry which is preliminary data.</text>
</comment>
<dbReference type="Proteomes" id="UP000252519">
    <property type="component" value="Unassembled WGS sequence"/>
</dbReference>
<dbReference type="GO" id="GO:0003676">
    <property type="term" value="F:nucleic acid binding"/>
    <property type="evidence" value="ECO:0007669"/>
    <property type="project" value="InterPro"/>
</dbReference>
<sequence length="214" mass="24771">MIRDVNKIARMDFCTQMLEDLTVFSDCVFTDESTVQIDCSTKFCFVKKGDHFARMRSRAKHPSKLHIWGGISTRGATQLAILPGSCRINSEVYCRILERCYIPFARKAHNGFARIVQDNAPAHKSHYTSEKFVEWGIESLDWPAESPDLNPIELVWGNMKNFIRKRRVRNLDDLKIGIVAYWKTLTPDVCKKYIAGVRKKMERVVEQEGRNILE</sequence>
<organism evidence="2 3">
    <name type="scientific">Ancylostoma caninum</name>
    <name type="common">Dog hookworm</name>
    <dbReference type="NCBI Taxonomy" id="29170"/>
    <lineage>
        <taxon>Eukaryota</taxon>
        <taxon>Metazoa</taxon>
        <taxon>Ecdysozoa</taxon>
        <taxon>Nematoda</taxon>
        <taxon>Chromadorea</taxon>
        <taxon>Rhabditida</taxon>
        <taxon>Rhabditina</taxon>
        <taxon>Rhabditomorpha</taxon>
        <taxon>Strongyloidea</taxon>
        <taxon>Ancylostomatidae</taxon>
        <taxon>Ancylostomatinae</taxon>
        <taxon>Ancylostoma</taxon>
    </lineage>
</organism>
<dbReference type="InterPro" id="IPR052338">
    <property type="entry name" value="Transposase_5"/>
</dbReference>
<dbReference type="AlphaFoldDB" id="A0A368GZ29"/>
<dbReference type="PANTHER" id="PTHR23022">
    <property type="entry name" value="TRANSPOSABLE ELEMENT-RELATED"/>
    <property type="match status" value="1"/>
</dbReference>
<dbReference type="InterPro" id="IPR038717">
    <property type="entry name" value="Tc1-like_DDE_dom"/>
</dbReference>
<feature type="domain" description="Tc1-like transposase DDE" evidence="1">
    <location>
        <begin position="27"/>
        <end position="175"/>
    </location>
</feature>
<evidence type="ECO:0000313" key="3">
    <source>
        <dbReference type="Proteomes" id="UP000252519"/>
    </source>
</evidence>
<evidence type="ECO:0000313" key="2">
    <source>
        <dbReference type="EMBL" id="RCN48250.1"/>
    </source>
</evidence>
<gene>
    <name evidence="2" type="ORF">ANCCAN_05665</name>
</gene>